<dbReference type="EMBL" id="QKYN01000037">
    <property type="protein sequence ID" value="RAG85741.1"/>
    <property type="molecule type" value="Genomic_DNA"/>
</dbReference>
<evidence type="ECO:0000313" key="3">
    <source>
        <dbReference type="Proteomes" id="UP000248889"/>
    </source>
</evidence>
<keyword evidence="3" id="KW-1185">Reference proteome</keyword>
<dbReference type="Proteomes" id="UP000248889">
    <property type="component" value="Unassembled WGS sequence"/>
</dbReference>
<sequence length="87" mass="9448">MWASSSEGDRAIMSEIEQCHEEWLRIAVLMAAQRMTTYQLEGDPLARLQIFAASGGRTPEVLPGPVAGGIPERSRPTVPRARSAAGR</sequence>
<evidence type="ECO:0000313" key="2">
    <source>
        <dbReference type="EMBL" id="RAG85741.1"/>
    </source>
</evidence>
<gene>
    <name evidence="2" type="ORF">DN069_09525</name>
</gene>
<name>A0A2X0IRB0_9ACTN</name>
<proteinExistence type="predicted"/>
<reference evidence="2 3" key="1">
    <citation type="submission" date="2018-06" db="EMBL/GenBank/DDBJ databases">
        <title>Streptacidiphilus pinicola sp. nov., isolated from pine grove soil.</title>
        <authorList>
            <person name="Roh S.G."/>
            <person name="Park S."/>
            <person name="Kim M.-K."/>
            <person name="Yun B.-R."/>
            <person name="Park J."/>
            <person name="Kim M.J."/>
            <person name="Kim Y.S."/>
            <person name="Kim S.B."/>
        </authorList>
    </citation>
    <scope>NUCLEOTIDE SEQUENCE [LARGE SCALE GENOMIC DNA]</scope>
    <source>
        <strain evidence="2 3">MMS16-CNU450</strain>
    </source>
</reference>
<accession>A0A2X0IRB0</accession>
<evidence type="ECO:0000256" key="1">
    <source>
        <dbReference type="SAM" id="MobiDB-lite"/>
    </source>
</evidence>
<feature type="region of interest" description="Disordered" evidence="1">
    <location>
        <begin position="62"/>
        <end position="87"/>
    </location>
</feature>
<dbReference type="AlphaFoldDB" id="A0A2X0IRB0"/>
<organism evidence="2 3">
    <name type="scientific">Streptacidiphilus pinicola</name>
    <dbReference type="NCBI Taxonomy" id="2219663"/>
    <lineage>
        <taxon>Bacteria</taxon>
        <taxon>Bacillati</taxon>
        <taxon>Actinomycetota</taxon>
        <taxon>Actinomycetes</taxon>
        <taxon>Kitasatosporales</taxon>
        <taxon>Streptomycetaceae</taxon>
        <taxon>Streptacidiphilus</taxon>
    </lineage>
</organism>
<comment type="caution">
    <text evidence="2">The sequence shown here is derived from an EMBL/GenBank/DDBJ whole genome shotgun (WGS) entry which is preliminary data.</text>
</comment>
<protein>
    <submittedName>
        <fullName evidence="2">Uncharacterized protein</fullName>
    </submittedName>
</protein>